<dbReference type="RefSeq" id="WP_088254617.1">
    <property type="nucleotide sequence ID" value="NZ_NIDE01000004.1"/>
</dbReference>
<reference evidence="4" key="1">
    <citation type="submission" date="2017-06" db="EMBL/GenBank/DDBJ databases">
        <title>Genome analysis of Fimbriiglobus ruber SP5, the first member of the order Planctomycetales with confirmed chitinolytic capability.</title>
        <authorList>
            <person name="Ravin N.V."/>
            <person name="Rakitin A.L."/>
            <person name="Ivanova A.A."/>
            <person name="Beletsky A.V."/>
            <person name="Kulichevskaya I.S."/>
            <person name="Mardanov A.V."/>
            <person name="Dedysh S.N."/>
        </authorList>
    </citation>
    <scope>NUCLEOTIDE SEQUENCE [LARGE SCALE GENOMIC DNA]</scope>
    <source>
        <strain evidence="4">SP5</strain>
    </source>
</reference>
<accession>A0A225DW81</accession>
<feature type="chain" id="PRO_5012827307" description="Carboxypeptidase regulatory-like domain-containing protein" evidence="2">
    <location>
        <begin position="31"/>
        <end position="322"/>
    </location>
</feature>
<proteinExistence type="predicted"/>
<protein>
    <recommendedName>
        <fullName evidence="5">Carboxypeptidase regulatory-like domain-containing protein</fullName>
    </recommendedName>
</protein>
<dbReference type="Proteomes" id="UP000214646">
    <property type="component" value="Unassembled WGS sequence"/>
</dbReference>
<feature type="signal peptide" evidence="2">
    <location>
        <begin position="1"/>
        <end position="30"/>
    </location>
</feature>
<gene>
    <name evidence="3" type="ORF">FRUB_03413</name>
</gene>
<dbReference type="OrthoDB" id="270566at2"/>
<evidence type="ECO:0000256" key="1">
    <source>
        <dbReference type="SAM" id="MobiDB-lite"/>
    </source>
</evidence>
<organism evidence="3 4">
    <name type="scientific">Fimbriiglobus ruber</name>
    <dbReference type="NCBI Taxonomy" id="1908690"/>
    <lineage>
        <taxon>Bacteria</taxon>
        <taxon>Pseudomonadati</taxon>
        <taxon>Planctomycetota</taxon>
        <taxon>Planctomycetia</taxon>
        <taxon>Gemmatales</taxon>
        <taxon>Gemmataceae</taxon>
        <taxon>Fimbriiglobus</taxon>
    </lineage>
</organism>
<dbReference type="EMBL" id="NIDE01000004">
    <property type="protein sequence ID" value="OWK43814.1"/>
    <property type="molecule type" value="Genomic_DNA"/>
</dbReference>
<keyword evidence="2" id="KW-0732">Signal</keyword>
<dbReference type="AlphaFoldDB" id="A0A225DW81"/>
<name>A0A225DW81_9BACT</name>
<comment type="caution">
    <text evidence="3">The sequence shown here is derived from an EMBL/GenBank/DDBJ whole genome shotgun (WGS) entry which is preliminary data.</text>
</comment>
<feature type="region of interest" description="Disordered" evidence="1">
    <location>
        <begin position="201"/>
        <end position="224"/>
    </location>
</feature>
<evidence type="ECO:0000313" key="3">
    <source>
        <dbReference type="EMBL" id="OWK43814.1"/>
    </source>
</evidence>
<evidence type="ECO:0000313" key="4">
    <source>
        <dbReference type="Proteomes" id="UP000214646"/>
    </source>
</evidence>
<sequence length="322" mass="35714">MTHFLRLAARAVAPVLTVAGLAFTAAPANAGWDNVFQVCCWDCKPKPKTSYYSAPAPAPTTVQYEQRCYYEPVTVMKQQIERVEVPVQVKSYYWDPVTTYTQRSYYDPCSGCSQQVTVPRTSYVRKEECNTVMKVVERMQMVPVQVQRKVCEKRPVYTYYGPTTKTYDCATCDAPAASGASPRIDELRQNPPSVMPETGGTIAPQGLPTIPGSMPRTSQQSRPYTGTINARTTSRSGPAVLRGEVVQNDQITPRAGAKLVFVSAADSTVRQYATADDFGNFDLKLPAGTWYMYVGNGDGKAQFHKKITVDDFDAREFKVVSR</sequence>
<evidence type="ECO:0008006" key="5">
    <source>
        <dbReference type="Google" id="ProtNLM"/>
    </source>
</evidence>
<evidence type="ECO:0000256" key="2">
    <source>
        <dbReference type="SAM" id="SignalP"/>
    </source>
</evidence>
<keyword evidence="4" id="KW-1185">Reference proteome</keyword>
<feature type="compositionally biased region" description="Polar residues" evidence="1">
    <location>
        <begin position="215"/>
        <end position="224"/>
    </location>
</feature>